<dbReference type="Gene3D" id="1.10.1530.10">
    <property type="match status" value="1"/>
</dbReference>
<evidence type="ECO:0000256" key="2">
    <source>
        <dbReference type="ARBA" id="ARBA00023002"/>
    </source>
</evidence>
<reference evidence="3 4" key="1">
    <citation type="journal article" date="2023" name="Commun. Biol.">
        <title>Genome analysis of Parmales, the sister group of diatoms, reveals the evolutionary specialization of diatoms from phago-mixotrophs to photoautotrophs.</title>
        <authorList>
            <person name="Ban H."/>
            <person name="Sato S."/>
            <person name="Yoshikawa S."/>
            <person name="Yamada K."/>
            <person name="Nakamura Y."/>
            <person name="Ichinomiya M."/>
            <person name="Sato N."/>
            <person name="Blanc-Mathieu R."/>
            <person name="Endo H."/>
            <person name="Kuwata A."/>
            <person name="Ogata H."/>
        </authorList>
    </citation>
    <scope>NUCLEOTIDE SEQUENCE [LARGE SCALE GENOMIC DNA]</scope>
</reference>
<proteinExistence type="inferred from homology"/>
<dbReference type="PANTHER" id="PTHR11091">
    <property type="entry name" value="OXIDOREDUCTASE-RELATED"/>
    <property type="match status" value="1"/>
</dbReference>
<evidence type="ECO:0000256" key="1">
    <source>
        <dbReference type="ARBA" id="ARBA00006056"/>
    </source>
</evidence>
<dbReference type="SUPFAM" id="SSF89733">
    <property type="entry name" value="L-sulfolactate dehydrogenase-like"/>
    <property type="match status" value="1"/>
</dbReference>
<dbReference type="InterPro" id="IPR043143">
    <property type="entry name" value="Mal/L-sulf/L-lact_DH-like_NADP"/>
</dbReference>
<dbReference type="InterPro" id="IPR003767">
    <property type="entry name" value="Malate/L-lactate_DH-like"/>
</dbReference>
<evidence type="ECO:0000313" key="3">
    <source>
        <dbReference type="EMBL" id="GMI42459.1"/>
    </source>
</evidence>
<keyword evidence="2" id="KW-0560">Oxidoreductase</keyword>
<organism evidence="3 4">
    <name type="scientific">Tetraparma gracilis</name>
    <dbReference type="NCBI Taxonomy" id="2962635"/>
    <lineage>
        <taxon>Eukaryota</taxon>
        <taxon>Sar</taxon>
        <taxon>Stramenopiles</taxon>
        <taxon>Ochrophyta</taxon>
        <taxon>Bolidophyceae</taxon>
        <taxon>Parmales</taxon>
        <taxon>Triparmaceae</taxon>
        <taxon>Tetraparma</taxon>
    </lineage>
</organism>
<dbReference type="InterPro" id="IPR036111">
    <property type="entry name" value="Mal/L-sulfo/L-lacto_DH-like_sf"/>
</dbReference>
<dbReference type="InterPro" id="IPR043144">
    <property type="entry name" value="Mal/L-sulf/L-lact_DH-like_ah"/>
</dbReference>
<evidence type="ECO:0008006" key="5">
    <source>
        <dbReference type="Google" id="ProtNLM"/>
    </source>
</evidence>
<accession>A0ABQ6N870</accession>
<comment type="similarity">
    <text evidence="1">Belongs to the LDH2/MDH2 oxidoreductase family.</text>
</comment>
<dbReference type="Pfam" id="PF02615">
    <property type="entry name" value="Ldh_2"/>
    <property type="match status" value="1"/>
</dbReference>
<evidence type="ECO:0000313" key="4">
    <source>
        <dbReference type="Proteomes" id="UP001165060"/>
    </source>
</evidence>
<gene>
    <name evidence="3" type="ORF">TeGR_g9638</name>
</gene>
<keyword evidence="4" id="KW-1185">Reference proteome</keyword>
<dbReference type="EMBL" id="BRYB01001068">
    <property type="protein sequence ID" value="GMI42459.1"/>
    <property type="molecule type" value="Genomic_DNA"/>
</dbReference>
<protein>
    <recommendedName>
        <fullName evidence="5">Malate dehydrogenase</fullName>
    </recommendedName>
</protein>
<dbReference type="Gene3D" id="3.30.1370.60">
    <property type="entry name" value="Hypothetical oxidoreductase yiak, domain 2"/>
    <property type="match status" value="2"/>
</dbReference>
<sequence>MKVTTPFPTLRSFITDTFLSYGTPAAEASVCADVLLESDLRGIDSHGIGRLKPIYCDRFDAGILSPTQLPTVETEGASVAMVDGNLGCGLHVGPFCMRLAIKKAKETGVGFVLAKRSTHYGIAGYAREGLPTPAGCVVDRNGVERTDTEGILKDLVSGECALTPLGGAGEEMGGYKGYGWAVLVELLCTAFQSGPFGKAISGVGEDGKAIPMPLGHFFLAVDVSKFLDPKIFRANASALLAGLRASRKDPTLGGRIYTAGEPEHDARVERTGRGGLMLPISLQKNMIAIRDARPDLKAKYPKFDFE</sequence>
<comment type="caution">
    <text evidence="3">The sequence shown here is derived from an EMBL/GenBank/DDBJ whole genome shotgun (WGS) entry which is preliminary data.</text>
</comment>
<dbReference type="Proteomes" id="UP001165060">
    <property type="component" value="Unassembled WGS sequence"/>
</dbReference>
<name>A0ABQ6N870_9STRA</name>
<dbReference type="PANTHER" id="PTHR11091:SF0">
    <property type="entry name" value="MALATE DEHYDROGENASE"/>
    <property type="match status" value="1"/>
</dbReference>